<keyword evidence="4" id="KW-0961">Cell wall biogenesis/degradation</keyword>
<gene>
    <name evidence="8" type="ORF">FDV58_11235</name>
</gene>
<feature type="region of interest" description="Disordered" evidence="6">
    <location>
        <begin position="373"/>
        <end position="481"/>
    </location>
</feature>
<reference evidence="8 9" key="1">
    <citation type="submission" date="2019-05" db="EMBL/GenBank/DDBJ databases">
        <title>Draft Genome of Bradyrhizobium elkanii strain SEMIA 938, Used in Commercial Inoculants for Lupinus spp. in Brazil.</title>
        <authorList>
            <person name="Hungria M."/>
            <person name="Delamuta J.R.M."/>
            <person name="Ribeiro R.A."/>
            <person name="Nogueira M.A."/>
        </authorList>
    </citation>
    <scope>NUCLEOTIDE SEQUENCE [LARGE SCALE GENOMIC DNA]</scope>
    <source>
        <strain evidence="8 9">Semia 938</strain>
    </source>
</reference>
<dbReference type="Pfam" id="PF03562">
    <property type="entry name" value="MltA"/>
    <property type="match status" value="1"/>
</dbReference>
<name>A0A4U6S204_BRAEL</name>
<sequence>MPLQVSGSQYEPLAWSSVAGWSADDHLAAYKAFRTSCKPIAAQQGAPADSKALGSSLRDPCRIAKGLALSDGVRAKDFFEQNFVPLRISRLGEDAGFVTGYYEPVLDGSRTQTDVYNVPVYRRPSNLFVRGKTQNSVGLPNGGAVYRKIGRRKLVPYYDRGQIEDGAIAGRGLEICWLKSQTDLLFAQIQGSARIKLEDGSTLRINYDAHNGYPYTPVGRVLIDRGIIPKDQMSMQKIREWMEQNPDGAKDLRRQNRSYVFFREVPLSDKDEAVGAQGVPLTPGRSIAVDKALHVYGTPFFIAGELPIESEQSKTPFHRLMIAQDTGSAIVGPARADLYFGAGADAGKVSGRLRHNMQFIMLVPKGLDPVARGHKLPVPDERPSAKIAKLFPQTEPPKDKPAAKAADMPTAGIAKSAAKDTGNSAAKNPAAKDAAPAAPEATTPVAQAAPVAEPVPLPVARPDIPQPEKRRFRRYRHHRDQ</sequence>
<evidence type="ECO:0000256" key="4">
    <source>
        <dbReference type="ARBA" id="ARBA00023316"/>
    </source>
</evidence>
<evidence type="ECO:0000313" key="8">
    <source>
        <dbReference type="EMBL" id="TKV81697.1"/>
    </source>
</evidence>
<evidence type="ECO:0000256" key="3">
    <source>
        <dbReference type="ARBA" id="ARBA00023239"/>
    </source>
</evidence>
<comment type="caution">
    <text evidence="8">The sequence shown here is derived from an EMBL/GenBank/DDBJ whole genome shotgun (WGS) entry which is preliminary data.</text>
</comment>
<dbReference type="InterPro" id="IPR036908">
    <property type="entry name" value="RlpA-like_sf"/>
</dbReference>
<evidence type="ECO:0000313" key="9">
    <source>
        <dbReference type="Proteomes" id="UP000305095"/>
    </source>
</evidence>
<proteinExistence type="predicted"/>
<evidence type="ECO:0000259" key="7">
    <source>
        <dbReference type="SMART" id="SM00925"/>
    </source>
</evidence>
<dbReference type="EC" id="4.2.2.n1" evidence="2"/>
<dbReference type="GO" id="GO:0008933">
    <property type="term" value="F:peptidoglycan lytic transglycosylase activity"/>
    <property type="evidence" value="ECO:0007669"/>
    <property type="project" value="TreeGrafter"/>
</dbReference>
<dbReference type="CDD" id="cd14668">
    <property type="entry name" value="mlta_B"/>
    <property type="match status" value="1"/>
</dbReference>
<dbReference type="CDD" id="cd14485">
    <property type="entry name" value="mltA_like_LT_A"/>
    <property type="match status" value="1"/>
</dbReference>
<keyword evidence="3" id="KW-0456">Lyase</keyword>
<comment type="catalytic activity">
    <reaction evidence="1">
        <text>Exolytic cleavage of the (1-&gt;4)-beta-glycosidic linkage between N-acetylmuramic acid (MurNAc) and N-acetylglucosamine (GlcNAc) residues in peptidoglycan, from either the reducing or the non-reducing ends of the peptidoglycan chains, with concomitant formation of a 1,6-anhydrobond in the MurNAc residue.</text>
        <dbReference type="EC" id="4.2.2.n1"/>
    </reaction>
</comment>
<evidence type="ECO:0000256" key="1">
    <source>
        <dbReference type="ARBA" id="ARBA00001420"/>
    </source>
</evidence>
<dbReference type="SMART" id="SM00925">
    <property type="entry name" value="MltA"/>
    <property type="match status" value="1"/>
</dbReference>
<dbReference type="GO" id="GO:0009254">
    <property type="term" value="P:peptidoglycan turnover"/>
    <property type="evidence" value="ECO:0007669"/>
    <property type="project" value="InterPro"/>
</dbReference>
<dbReference type="GO" id="GO:0009253">
    <property type="term" value="P:peptidoglycan catabolic process"/>
    <property type="evidence" value="ECO:0007669"/>
    <property type="project" value="TreeGrafter"/>
</dbReference>
<feature type="domain" description="Lytic transglycosylase MltA" evidence="7">
    <location>
        <begin position="105"/>
        <end position="263"/>
    </location>
</feature>
<dbReference type="GO" id="GO:0004553">
    <property type="term" value="F:hydrolase activity, hydrolyzing O-glycosyl compounds"/>
    <property type="evidence" value="ECO:0007669"/>
    <property type="project" value="InterPro"/>
</dbReference>
<feature type="compositionally biased region" description="Low complexity" evidence="6">
    <location>
        <begin position="425"/>
        <end position="452"/>
    </location>
</feature>
<dbReference type="InterPro" id="IPR005300">
    <property type="entry name" value="MltA_B"/>
</dbReference>
<dbReference type="PANTHER" id="PTHR30124">
    <property type="entry name" value="MEMBRANE-BOUND LYTIC MUREIN TRANSGLYCOSYLASE A"/>
    <property type="match status" value="1"/>
</dbReference>
<dbReference type="Gene3D" id="2.40.40.10">
    <property type="entry name" value="RlpA-like domain"/>
    <property type="match status" value="1"/>
</dbReference>
<organism evidence="8 9">
    <name type="scientific">Bradyrhizobium elkanii</name>
    <dbReference type="NCBI Taxonomy" id="29448"/>
    <lineage>
        <taxon>Bacteria</taxon>
        <taxon>Pseudomonadati</taxon>
        <taxon>Pseudomonadota</taxon>
        <taxon>Alphaproteobacteria</taxon>
        <taxon>Hyphomicrobiales</taxon>
        <taxon>Nitrobacteraceae</taxon>
        <taxon>Bradyrhizobium</taxon>
    </lineage>
</organism>
<dbReference type="EMBL" id="SZZP01000006">
    <property type="protein sequence ID" value="TKV81697.1"/>
    <property type="molecule type" value="Genomic_DNA"/>
</dbReference>
<dbReference type="InterPro" id="IPR026044">
    <property type="entry name" value="MltA"/>
</dbReference>
<evidence type="ECO:0000256" key="5">
    <source>
        <dbReference type="ARBA" id="ARBA00030918"/>
    </source>
</evidence>
<feature type="compositionally biased region" description="Basic residues" evidence="6">
    <location>
        <begin position="470"/>
        <end position="481"/>
    </location>
</feature>
<accession>A0A4U6S204</accession>
<evidence type="ECO:0000256" key="6">
    <source>
        <dbReference type="SAM" id="MobiDB-lite"/>
    </source>
</evidence>
<evidence type="ECO:0000256" key="2">
    <source>
        <dbReference type="ARBA" id="ARBA00012587"/>
    </source>
</evidence>
<protein>
    <recommendedName>
        <fullName evidence="2">peptidoglycan lytic exotransglycosylase</fullName>
        <ecNumber evidence="2">4.2.2.n1</ecNumber>
    </recommendedName>
    <alternativeName>
        <fullName evidence="5">Murein hydrolase A</fullName>
    </alternativeName>
</protein>
<dbReference type="Gene3D" id="2.40.240.50">
    <property type="entry name" value="Barwin-like endoglucanases"/>
    <property type="match status" value="1"/>
</dbReference>
<dbReference type="AlphaFoldDB" id="A0A4U6S204"/>
<dbReference type="SUPFAM" id="SSF50685">
    <property type="entry name" value="Barwin-like endoglucanases"/>
    <property type="match status" value="1"/>
</dbReference>
<dbReference type="Proteomes" id="UP000305095">
    <property type="component" value="Unassembled WGS sequence"/>
</dbReference>
<dbReference type="PANTHER" id="PTHR30124:SF0">
    <property type="entry name" value="MEMBRANE-BOUND LYTIC MUREIN TRANSGLYCOSYLASE A"/>
    <property type="match status" value="1"/>
</dbReference>
<dbReference type="InterPro" id="IPR010611">
    <property type="entry name" value="3D_dom"/>
</dbReference>
<dbReference type="Pfam" id="PF06725">
    <property type="entry name" value="3D"/>
    <property type="match status" value="1"/>
</dbReference>
<dbReference type="GO" id="GO:0071555">
    <property type="term" value="P:cell wall organization"/>
    <property type="evidence" value="ECO:0007669"/>
    <property type="project" value="UniProtKB-KW"/>
</dbReference>
<dbReference type="GO" id="GO:0019867">
    <property type="term" value="C:outer membrane"/>
    <property type="evidence" value="ECO:0007669"/>
    <property type="project" value="InterPro"/>
</dbReference>